<dbReference type="HOGENOM" id="CLU_1123143_0_0_9"/>
<gene>
    <name evidence="2" type="ordered locus">Clocel_0821</name>
</gene>
<dbReference type="GO" id="GO:0003676">
    <property type="term" value="F:nucleic acid binding"/>
    <property type="evidence" value="ECO:0007669"/>
    <property type="project" value="InterPro"/>
</dbReference>
<dbReference type="STRING" id="573061.Clocel_0821"/>
<protein>
    <submittedName>
        <fullName evidence="2">BRCT domain protein</fullName>
    </submittedName>
</protein>
<dbReference type="Gene3D" id="3.40.50.10190">
    <property type="entry name" value="BRCT domain"/>
    <property type="match status" value="1"/>
</dbReference>
<dbReference type="SUPFAM" id="SSF52113">
    <property type="entry name" value="BRCT domain"/>
    <property type="match status" value="1"/>
</dbReference>
<dbReference type="InterPro" id="IPR036420">
    <property type="entry name" value="BRCT_dom_sf"/>
</dbReference>
<dbReference type="SMART" id="SM00479">
    <property type="entry name" value="EXOIII"/>
    <property type="match status" value="1"/>
</dbReference>
<dbReference type="InterPro" id="IPR001357">
    <property type="entry name" value="BRCT_dom"/>
</dbReference>
<dbReference type="SUPFAM" id="SSF53098">
    <property type="entry name" value="Ribonuclease H-like"/>
    <property type="match status" value="1"/>
</dbReference>
<feature type="domain" description="BRCT" evidence="1">
    <location>
        <begin position="187"/>
        <end position="271"/>
    </location>
</feature>
<evidence type="ECO:0000313" key="2">
    <source>
        <dbReference type="EMBL" id="ADL50591.1"/>
    </source>
</evidence>
<organism evidence="2 3">
    <name type="scientific">Clostridium cellulovorans (strain ATCC 35296 / DSM 3052 / OCM 3 / 743B)</name>
    <dbReference type="NCBI Taxonomy" id="573061"/>
    <lineage>
        <taxon>Bacteria</taxon>
        <taxon>Bacillati</taxon>
        <taxon>Bacillota</taxon>
        <taxon>Clostridia</taxon>
        <taxon>Eubacteriales</taxon>
        <taxon>Clostridiaceae</taxon>
        <taxon>Clostridium</taxon>
    </lineage>
</organism>
<dbReference type="eggNOG" id="COG0847">
    <property type="taxonomic scope" value="Bacteria"/>
</dbReference>
<dbReference type="InterPro" id="IPR012337">
    <property type="entry name" value="RNaseH-like_sf"/>
</dbReference>
<dbReference type="InterPro" id="IPR036397">
    <property type="entry name" value="RNaseH_sf"/>
</dbReference>
<proteinExistence type="predicted"/>
<dbReference type="KEGG" id="ccb:Clocel_0821"/>
<evidence type="ECO:0000259" key="1">
    <source>
        <dbReference type="PROSITE" id="PS50172"/>
    </source>
</evidence>
<reference evidence="2 3" key="1">
    <citation type="submission" date="2010-08" db="EMBL/GenBank/DDBJ databases">
        <title>Complete sequence of Clostridium cellulovorans 743B.</title>
        <authorList>
            <consortium name="US DOE Joint Genome Institute"/>
            <person name="Lucas S."/>
            <person name="Copeland A."/>
            <person name="Lapidus A."/>
            <person name="Cheng J.-F."/>
            <person name="Bruce D."/>
            <person name="Goodwin L."/>
            <person name="Pitluck S."/>
            <person name="Chertkov O."/>
            <person name="Detter J.C."/>
            <person name="Han C."/>
            <person name="Tapia R."/>
            <person name="Land M."/>
            <person name="Hauser L."/>
            <person name="Chang Y.-J."/>
            <person name="Jeffries C."/>
            <person name="Kyrpides N."/>
            <person name="Ivanova N."/>
            <person name="Mikhailova N."/>
            <person name="Hemme C.L."/>
            <person name="Woyke T."/>
        </authorList>
    </citation>
    <scope>NUCLEOTIDE SEQUENCE [LARGE SCALE GENOMIC DNA]</scope>
    <source>
        <strain evidence="3">ATCC 35296 / DSM 3052 / OCM 3 / 743B</strain>
    </source>
</reference>
<dbReference type="PROSITE" id="PS50172">
    <property type="entry name" value="BRCT"/>
    <property type="match status" value="1"/>
</dbReference>
<dbReference type="Gene3D" id="3.30.420.10">
    <property type="entry name" value="Ribonuclease H-like superfamily/Ribonuclease H"/>
    <property type="match status" value="1"/>
</dbReference>
<dbReference type="SMART" id="SM00292">
    <property type="entry name" value="BRCT"/>
    <property type="match status" value="1"/>
</dbReference>
<name>D9SSJ4_CLOC7</name>
<keyword evidence="3" id="KW-1185">Reference proteome</keyword>
<dbReference type="InterPro" id="IPR013520">
    <property type="entry name" value="Ribonucl_H"/>
</dbReference>
<dbReference type="EMBL" id="CP002160">
    <property type="protein sequence ID" value="ADL50591.1"/>
    <property type="molecule type" value="Genomic_DNA"/>
</dbReference>
<accession>D9SSJ4</accession>
<dbReference type="Pfam" id="PF00929">
    <property type="entry name" value="RNase_T"/>
    <property type="match status" value="1"/>
</dbReference>
<dbReference type="Proteomes" id="UP000002730">
    <property type="component" value="Chromosome"/>
</dbReference>
<dbReference type="CDD" id="cd17748">
    <property type="entry name" value="BRCT_DNA_ligase_like"/>
    <property type="match status" value="1"/>
</dbReference>
<evidence type="ECO:0000313" key="3">
    <source>
        <dbReference type="Proteomes" id="UP000002730"/>
    </source>
</evidence>
<dbReference type="AlphaFoldDB" id="D9SSJ4"/>
<sequence length="271" mass="31171">MDKMILIDLETQDFSVTSGIYEVACLVVENYEIIDKLYLGKEIPDYKGKRNYGFGFYNISGDTEYITKFKEFLKKYPYPIVAHNCPFDRKFLVYYQWITDDYLAYCSMRAIRMANKMLDSYALQNLVKHYEVADEVKHTAMSDIENVYKILKIVKPQIWLPVGTSSKSRSYSKVKARALEDIDLRISSTNILEGEVVCFTGQSDYPRNTMQEIAMKNGAEISNSITLKTTMLVVGLNSGSKLDKAHEKGISIIDDTEFMKMLHLKDIDILD</sequence>
<dbReference type="Pfam" id="PF00533">
    <property type="entry name" value="BRCT"/>
    <property type="match status" value="1"/>
</dbReference>
<dbReference type="OrthoDB" id="9803913at2"/>
<dbReference type="GO" id="GO:0004527">
    <property type="term" value="F:exonuclease activity"/>
    <property type="evidence" value="ECO:0007669"/>
    <property type="project" value="UniProtKB-ARBA"/>
</dbReference>